<reference evidence="6 7" key="1">
    <citation type="submission" date="2016-12" db="EMBL/GenBank/DDBJ databases">
        <authorList>
            <person name="Song W.-J."/>
            <person name="Kurnit D.M."/>
        </authorList>
    </citation>
    <scope>NUCLEOTIDE SEQUENCE [LARGE SCALE GENOMIC DNA]</scope>
    <source>
        <strain evidence="6 7">IMCC3135</strain>
    </source>
</reference>
<keyword evidence="4" id="KW-0804">Transcription</keyword>
<evidence type="ECO:0000256" key="3">
    <source>
        <dbReference type="ARBA" id="ARBA00023125"/>
    </source>
</evidence>
<dbReference type="PROSITE" id="PS50932">
    <property type="entry name" value="HTH_LACI_2"/>
    <property type="match status" value="1"/>
</dbReference>
<dbReference type="KEGG" id="gai:IMCC3135_21460"/>
<dbReference type="PANTHER" id="PTHR30146:SF95">
    <property type="entry name" value="RIBOSE OPERON REPRESSOR"/>
    <property type="match status" value="1"/>
</dbReference>
<dbReference type="InterPro" id="IPR046335">
    <property type="entry name" value="LacI/GalR-like_sensor"/>
</dbReference>
<proteinExistence type="predicted"/>
<dbReference type="SMART" id="SM00354">
    <property type="entry name" value="HTH_LACI"/>
    <property type="match status" value="1"/>
</dbReference>
<evidence type="ECO:0000256" key="2">
    <source>
        <dbReference type="ARBA" id="ARBA00023015"/>
    </source>
</evidence>
<dbReference type="SUPFAM" id="SSF53822">
    <property type="entry name" value="Periplasmic binding protein-like I"/>
    <property type="match status" value="1"/>
</dbReference>
<dbReference type="CDD" id="cd06278">
    <property type="entry name" value="PBP1_LacI-like"/>
    <property type="match status" value="1"/>
</dbReference>
<dbReference type="SUPFAM" id="SSF47413">
    <property type="entry name" value="lambda repressor-like DNA-binding domains"/>
    <property type="match status" value="1"/>
</dbReference>
<dbReference type="InterPro" id="IPR010982">
    <property type="entry name" value="Lambda_DNA-bd_dom_sf"/>
</dbReference>
<dbReference type="RefSeq" id="WP_088919407.1">
    <property type="nucleotide sequence ID" value="NZ_CP018632.1"/>
</dbReference>
<dbReference type="Gene3D" id="1.10.260.40">
    <property type="entry name" value="lambda repressor-like DNA-binding domains"/>
    <property type="match status" value="1"/>
</dbReference>
<dbReference type="Pfam" id="PF13377">
    <property type="entry name" value="Peripla_BP_3"/>
    <property type="match status" value="1"/>
</dbReference>
<feature type="domain" description="HTH lacI-type" evidence="5">
    <location>
        <begin position="4"/>
        <end position="58"/>
    </location>
</feature>
<dbReference type="InterPro" id="IPR000843">
    <property type="entry name" value="HTH_LacI"/>
</dbReference>
<name>A0A2Z2NSU4_9GAMM</name>
<dbReference type="PANTHER" id="PTHR30146">
    <property type="entry name" value="LACI-RELATED TRANSCRIPTIONAL REPRESSOR"/>
    <property type="match status" value="1"/>
</dbReference>
<evidence type="ECO:0000259" key="5">
    <source>
        <dbReference type="PROSITE" id="PS50932"/>
    </source>
</evidence>
<protein>
    <submittedName>
        <fullName evidence="6">HTH-type transcriptional repressor PurR</fullName>
    </submittedName>
</protein>
<dbReference type="GO" id="GO:0003700">
    <property type="term" value="F:DNA-binding transcription factor activity"/>
    <property type="evidence" value="ECO:0007669"/>
    <property type="project" value="TreeGrafter"/>
</dbReference>
<organism evidence="6 7">
    <name type="scientific">Granulosicoccus antarcticus IMCC3135</name>
    <dbReference type="NCBI Taxonomy" id="1192854"/>
    <lineage>
        <taxon>Bacteria</taxon>
        <taxon>Pseudomonadati</taxon>
        <taxon>Pseudomonadota</taxon>
        <taxon>Gammaproteobacteria</taxon>
        <taxon>Chromatiales</taxon>
        <taxon>Granulosicoccaceae</taxon>
        <taxon>Granulosicoccus</taxon>
    </lineage>
</organism>
<dbReference type="OrthoDB" id="9798934at2"/>
<dbReference type="Gene3D" id="3.40.50.2300">
    <property type="match status" value="2"/>
</dbReference>
<evidence type="ECO:0000256" key="4">
    <source>
        <dbReference type="ARBA" id="ARBA00023163"/>
    </source>
</evidence>
<evidence type="ECO:0000256" key="1">
    <source>
        <dbReference type="ARBA" id="ARBA00022491"/>
    </source>
</evidence>
<dbReference type="AlphaFoldDB" id="A0A2Z2NSU4"/>
<dbReference type="EMBL" id="CP018632">
    <property type="protein sequence ID" value="ASJ74369.1"/>
    <property type="molecule type" value="Genomic_DNA"/>
</dbReference>
<dbReference type="GO" id="GO:0000976">
    <property type="term" value="F:transcription cis-regulatory region binding"/>
    <property type="evidence" value="ECO:0007669"/>
    <property type="project" value="TreeGrafter"/>
</dbReference>
<keyword evidence="7" id="KW-1185">Reference proteome</keyword>
<keyword evidence="2" id="KW-0805">Transcription regulation</keyword>
<evidence type="ECO:0000313" key="7">
    <source>
        <dbReference type="Proteomes" id="UP000250079"/>
    </source>
</evidence>
<dbReference type="Pfam" id="PF00356">
    <property type="entry name" value="LacI"/>
    <property type="match status" value="1"/>
</dbReference>
<sequence length="342" mass="37511">MGAITLKDVAERAGVSRSAVSRTFTDGASVSETMRRKVLKAAVDLGYAPNALASSLTTGRTRLIGLVSNNFHNPIFLEVFDLFTRGLQDRGLRPLLVNLTDETDPESTLRMLRQYSVDGVIVASSTLTPEFSQAFRQAKMPVVHSFGRQSSSPQVHVVGIDNVECGRIAARELLARGYKRVAFMGGPVTATSTQDRYEGFISELSLHPSIEVSHSFAEQYSFDAGRKEMLRLLQNAPAQAYFCGDDVLSIGALSALGETGLRVPEDVGIIGLNDMEMAGWESIALTTIRQPIQQIISSSIELIVAMLEEPDRYPEARLFPSYVVERKTLRPRLDVQSPDVES</sequence>
<accession>A0A2Z2NSU4</accession>
<gene>
    <name evidence="6" type="primary">purR_3</name>
    <name evidence="6" type="ORF">IMCC3135_21460</name>
</gene>
<dbReference type="CDD" id="cd01392">
    <property type="entry name" value="HTH_LacI"/>
    <property type="match status" value="1"/>
</dbReference>
<keyword evidence="3" id="KW-0238">DNA-binding</keyword>
<keyword evidence="1" id="KW-0678">Repressor</keyword>
<dbReference type="InterPro" id="IPR028082">
    <property type="entry name" value="Peripla_BP_I"/>
</dbReference>
<evidence type="ECO:0000313" key="6">
    <source>
        <dbReference type="EMBL" id="ASJ74369.1"/>
    </source>
</evidence>
<dbReference type="Proteomes" id="UP000250079">
    <property type="component" value="Chromosome"/>
</dbReference>